<dbReference type="Proteomes" id="UP001075354">
    <property type="component" value="Chromosome 3"/>
</dbReference>
<reference evidence="8" key="1">
    <citation type="submission" date="2022-12" db="EMBL/GenBank/DDBJ databases">
        <title>Chromosome-level genome assembly of the bean flower thrips Megalurothrips usitatus.</title>
        <authorList>
            <person name="Ma L."/>
            <person name="Liu Q."/>
            <person name="Li H."/>
            <person name="Cai W."/>
        </authorList>
    </citation>
    <scope>NUCLEOTIDE SEQUENCE</scope>
    <source>
        <strain evidence="8">Cailab_2022a</strain>
    </source>
</reference>
<feature type="signal peptide" evidence="7">
    <location>
        <begin position="1"/>
        <end position="23"/>
    </location>
</feature>
<keyword evidence="4" id="KW-0963">Cytoplasm</keyword>
<keyword evidence="5" id="KW-0256">Endoplasmic reticulum</keyword>
<dbReference type="InterPro" id="IPR040144">
    <property type="entry name" value="RAP1GDS1"/>
</dbReference>
<dbReference type="InterPro" id="IPR016024">
    <property type="entry name" value="ARM-type_fold"/>
</dbReference>
<evidence type="ECO:0008006" key="10">
    <source>
        <dbReference type="Google" id="ProtNLM"/>
    </source>
</evidence>
<organism evidence="8 9">
    <name type="scientific">Megalurothrips usitatus</name>
    <name type="common">bean blossom thrips</name>
    <dbReference type="NCBI Taxonomy" id="439358"/>
    <lineage>
        <taxon>Eukaryota</taxon>
        <taxon>Metazoa</taxon>
        <taxon>Ecdysozoa</taxon>
        <taxon>Arthropoda</taxon>
        <taxon>Hexapoda</taxon>
        <taxon>Insecta</taxon>
        <taxon>Pterygota</taxon>
        <taxon>Neoptera</taxon>
        <taxon>Paraneoptera</taxon>
        <taxon>Thysanoptera</taxon>
        <taxon>Terebrantia</taxon>
        <taxon>Thripoidea</taxon>
        <taxon>Thripidae</taxon>
        <taxon>Megalurothrips</taxon>
    </lineage>
</organism>
<dbReference type="GO" id="GO:0005783">
    <property type="term" value="C:endoplasmic reticulum"/>
    <property type="evidence" value="ECO:0007669"/>
    <property type="project" value="UniProtKB-SubCell"/>
</dbReference>
<dbReference type="InterPro" id="IPR000225">
    <property type="entry name" value="Armadillo"/>
</dbReference>
<gene>
    <name evidence="8" type="ORF">ONE63_006124</name>
</gene>
<evidence type="ECO:0000256" key="1">
    <source>
        <dbReference type="ARBA" id="ARBA00004173"/>
    </source>
</evidence>
<name>A0AAV7XT24_9NEOP</name>
<comment type="caution">
    <text evidence="8">The sequence shown here is derived from an EMBL/GenBank/DDBJ whole genome shotgun (WGS) entry which is preliminary data.</text>
</comment>
<protein>
    <recommendedName>
        <fullName evidence="10">Rap1 GTPase-GDP dissociation stimulator 1</fullName>
    </recommendedName>
</protein>
<keyword evidence="9" id="KW-1185">Reference proteome</keyword>
<dbReference type="SUPFAM" id="SSF48371">
    <property type="entry name" value="ARM repeat"/>
    <property type="match status" value="2"/>
</dbReference>
<evidence type="ECO:0000256" key="6">
    <source>
        <dbReference type="ARBA" id="ARBA00023128"/>
    </source>
</evidence>
<keyword evidence="6" id="KW-0496">Mitochondrion</keyword>
<accession>A0AAV7XT24</accession>
<dbReference type="AlphaFoldDB" id="A0AAV7XT24"/>
<dbReference type="GO" id="GO:0005829">
    <property type="term" value="C:cytosol"/>
    <property type="evidence" value="ECO:0007669"/>
    <property type="project" value="UniProtKB-SubCell"/>
</dbReference>
<dbReference type="GO" id="GO:0005085">
    <property type="term" value="F:guanyl-nucleotide exchange factor activity"/>
    <property type="evidence" value="ECO:0007669"/>
    <property type="project" value="InterPro"/>
</dbReference>
<dbReference type="SMART" id="SM00185">
    <property type="entry name" value="ARM"/>
    <property type="match status" value="5"/>
</dbReference>
<proteinExistence type="predicted"/>
<dbReference type="GO" id="GO:0005739">
    <property type="term" value="C:mitochondrion"/>
    <property type="evidence" value="ECO:0007669"/>
    <property type="project" value="UniProtKB-SubCell"/>
</dbReference>
<evidence type="ECO:0000256" key="2">
    <source>
        <dbReference type="ARBA" id="ARBA00004240"/>
    </source>
</evidence>
<feature type="chain" id="PRO_5043698135" description="Rap1 GTPase-GDP dissociation stimulator 1" evidence="7">
    <location>
        <begin position="24"/>
        <end position="650"/>
    </location>
</feature>
<dbReference type="EMBL" id="JAPTSV010000003">
    <property type="protein sequence ID" value="KAJ1529334.1"/>
    <property type="molecule type" value="Genomic_DNA"/>
</dbReference>
<evidence type="ECO:0000256" key="3">
    <source>
        <dbReference type="ARBA" id="ARBA00004514"/>
    </source>
</evidence>
<comment type="subcellular location">
    <subcellularLocation>
        <location evidence="3">Cytoplasm</location>
        <location evidence="3">Cytosol</location>
    </subcellularLocation>
    <subcellularLocation>
        <location evidence="2">Endoplasmic reticulum</location>
    </subcellularLocation>
    <subcellularLocation>
        <location evidence="1">Mitochondrion</location>
    </subcellularLocation>
</comment>
<evidence type="ECO:0000256" key="4">
    <source>
        <dbReference type="ARBA" id="ARBA00022490"/>
    </source>
</evidence>
<dbReference type="PANTHER" id="PTHR10957">
    <property type="entry name" value="RAP1 GTPASE-GDP DISSOCIATION STIMULATOR 1"/>
    <property type="match status" value="1"/>
</dbReference>
<sequence length="650" mass="69957">MLILQSVLLILLYCVPGPLDVAALLQTKIDDLQVAIENKSGNVLKIVEDILSVIKENGIESVPDVSIIPCVQLVLLLRWNSNEVVAVVANVLAEVAKSAPGRERLATLQPPIAQQLVNLLQQNSSNLTNNGSLAVVTQVCRALGNMCYESERGQACVLDADGLEVLLSVLEKAILLGNDVPGACTLRSVITGFLLNLTISQNDKHQKLVALGGIGLICKVLELDGQTEDGCNTTNHAIVILDYLINQVSAEETFLTEKVCQTLIQVLATFSSSSPEICESVLELLQCHAENDVVKQSLAQHGLCQLLISLVEKYQPLVEDADEDAQHLFKLATDLIVIVLNGDTSMTMLYGDGNGKVYLNMLQWVQTHNVELQTSGVLALGNFARCDLHCLKMVDSGVHECFLLLLKKHNGVEGDVRLQHALLSALRNLAIPSTNKPVILKAGALDVLSPMIDTCTLTVAFKLLACLRMLVDGQDQAAEELGKNKQLLRKLVEFSAADCHAGVQGEASRLLAWIIKNSRSKDVGDAVVQCSALSPLVSMLCSEHTVMRNEALLALTLVSSTHLPIAEKSLAESKVCSKVADLLTAHGTSMEKPLLCNTLALLGQLVVSDVLAKDLAQNGVHDSLSGLTTRKDISDLDELVNKLSTALKTT</sequence>
<evidence type="ECO:0000313" key="9">
    <source>
        <dbReference type="Proteomes" id="UP001075354"/>
    </source>
</evidence>
<dbReference type="InterPro" id="IPR011989">
    <property type="entry name" value="ARM-like"/>
</dbReference>
<dbReference type="Gene3D" id="1.25.10.10">
    <property type="entry name" value="Leucine-rich Repeat Variant"/>
    <property type="match status" value="2"/>
</dbReference>
<evidence type="ECO:0000313" key="8">
    <source>
        <dbReference type="EMBL" id="KAJ1529334.1"/>
    </source>
</evidence>
<keyword evidence="7" id="KW-0732">Signal</keyword>
<evidence type="ECO:0000256" key="5">
    <source>
        <dbReference type="ARBA" id="ARBA00022824"/>
    </source>
</evidence>
<evidence type="ECO:0000256" key="7">
    <source>
        <dbReference type="SAM" id="SignalP"/>
    </source>
</evidence>